<dbReference type="InterPro" id="IPR050366">
    <property type="entry name" value="BP-dependent_transpt_permease"/>
</dbReference>
<dbReference type="PROSITE" id="PS50928">
    <property type="entry name" value="ABC_TM1"/>
    <property type="match status" value="1"/>
</dbReference>
<gene>
    <name evidence="9" type="ORF">UFOPK2370_00373</name>
</gene>
<feature type="transmembrane region" description="Helical" evidence="7">
    <location>
        <begin position="255"/>
        <end position="276"/>
    </location>
</feature>
<evidence type="ECO:0000256" key="1">
    <source>
        <dbReference type="ARBA" id="ARBA00004651"/>
    </source>
</evidence>
<dbReference type="Pfam" id="PF12911">
    <property type="entry name" value="OppC_N"/>
    <property type="match status" value="1"/>
</dbReference>
<feature type="transmembrane region" description="Helical" evidence="7">
    <location>
        <begin position="145"/>
        <end position="169"/>
    </location>
</feature>
<evidence type="ECO:0000256" key="3">
    <source>
        <dbReference type="ARBA" id="ARBA00022475"/>
    </source>
</evidence>
<dbReference type="CDD" id="cd06261">
    <property type="entry name" value="TM_PBP2"/>
    <property type="match status" value="1"/>
</dbReference>
<keyword evidence="4 7" id="KW-0812">Transmembrane</keyword>
<protein>
    <submittedName>
        <fullName evidence="9">Unannotated protein</fullName>
    </submittedName>
</protein>
<proteinExistence type="predicted"/>
<evidence type="ECO:0000256" key="7">
    <source>
        <dbReference type="SAM" id="Phobius"/>
    </source>
</evidence>
<dbReference type="SUPFAM" id="SSF161098">
    <property type="entry name" value="MetI-like"/>
    <property type="match status" value="1"/>
</dbReference>
<name>A0A6J6N7G1_9ZZZZ</name>
<keyword evidence="6 7" id="KW-0472">Membrane</keyword>
<evidence type="ECO:0000256" key="5">
    <source>
        <dbReference type="ARBA" id="ARBA00022989"/>
    </source>
</evidence>
<dbReference type="PANTHER" id="PTHR43386:SF23">
    <property type="entry name" value="ABC TRANSPORTER"/>
    <property type="match status" value="1"/>
</dbReference>
<accession>A0A6J6N7G1</accession>
<feature type="transmembrane region" description="Helical" evidence="7">
    <location>
        <begin position="42"/>
        <end position="60"/>
    </location>
</feature>
<comment type="subcellular location">
    <subcellularLocation>
        <location evidence="1">Cell membrane</location>
        <topology evidence="1">Multi-pass membrane protein</topology>
    </subcellularLocation>
</comment>
<feature type="transmembrane region" description="Helical" evidence="7">
    <location>
        <begin position="312"/>
        <end position="334"/>
    </location>
</feature>
<dbReference type="AlphaFoldDB" id="A0A6J6N7G1"/>
<feature type="domain" description="ABC transmembrane type-1" evidence="8">
    <location>
        <begin position="141"/>
        <end position="331"/>
    </location>
</feature>
<evidence type="ECO:0000256" key="6">
    <source>
        <dbReference type="ARBA" id="ARBA00023136"/>
    </source>
</evidence>
<reference evidence="9" key="1">
    <citation type="submission" date="2020-05" db="EMBL/GenBank/DDBJ databases">
        <authorList>
            <person name="Chiriac C."/>
            <person name="Salcher M."/>
            <person name="Ghai R."/>
            <person name="Kavagutti S V."/>
        </authorList>
    </citation>
    <scope>NUCLEOTIDE SEQUENCE</scope>
</reference>
<dbReference type="PANTHER" id="PTHR43386">
    <property type="entry name" value="OLIGOPEPTIDE TRANSPORT SYSTEM PERMEASE PROTEIN APPC"/>
    <property type="match status" value="1"/>
</dbReference>
<keyword evidence="2" id="KW-0813">Transport</keyword>
<dbReference type="EMBL" id="CAEZXK010000006">
    <property type="protein sequence ID" value="CAB4682039.1"/>
    <property type="molecule type" value="Genomic_DNA"/>
</dbReference>
<evidence type="ECO:0000313" key="9">
    <source>
        <dbReference type="EMBL" id="CAB4682039.1"/>
    </source>
</evidence>
<sequence length="367" mass="39883">MSAELENKENTLDKNENEIALRETEGLSQGQIIFRRFVRHKAAMTSLIVLVFIILFSYTGSGIHLGDSNNKITVQGWWPYQIDQIDPEGAVESMCANGIPGCPTLDLIPEFIDGTGMQVGAHPLGMDTVGTDYFALVLRGAEQSIMVMLIVGSLGVAIGTVVGAIAGFFGGIVDAVLMRLTDMFLVMPTLIIGAVIGFRFGNLGVVPLAVMLGLFAWMGLARFVRTEFLSLREREFVDAARVAGASNRRIIFKHILPNAVGVIIVSGTLLMSGAILTESALSFLGFGVRAPDVSLGLLISRYQDVFTVAPWLFWWPGVFIIAIALCVNFIGDGLRDAFDPRQKRRISLKERMQARELKSTAAAKAKA</sequence>
<dbReference type="GO" id="GO:0055085">
    <property type="term" value="P:transmembrane transport"/>
    <property type="evidence" value="ECO:0007669"/>
    <property type="project" value="InterPro"/>
</dbReference>
<keyword evidence="5 7" id="KW-1133">Transmembrane helix</keyword>
<dbReference type="InterPro" id="IPR025966">
    <property type="entry name" value="OppC_N"/>
</dbReference>
<dbReference type="GO" id="GO:0005886">
    <property type="term" value="C:plasma membrane"/>
    <property type="evidence" value="ECO:0007669"/>
    <property type="project" value="UniProtKB-SubCell"/>
</dbReference>
<dbReference type="Pfam" id="PF00528">
    <property type="entry name" value="BPD_transp_1"/>
    <property type="match status" value="1"/>
</dbReference>
<evidence type="ECO:0000256" key="2">
    <source>
        <dbReference type="ARBA" id="ARBA00022448"/>
    </source>
</evidence>
<dbReference type="InterPro" id="IPR000515">
    <property type="entry name" value="MetI-like"/>
</dbReference>
<dbReference type="InterPro" id="IPR035906">
    <property type="entry name" value="MetI-like_sf"/>
</dbReference>
<evidence type="ECO:0000256" key="4">
    <source>
        <dbReference type="ARBA" id="ARBA00022692"/>
    </source>
</evidence>
<keyword evidence="3" id="KW-1003">Cell membrane</keyword>
<evidence type="ECO:0000259" key="8">
    <source>
        <dbReference type="PROSITE" id="PS50928"/>
    </source>
</evidence>
<organism evidence="9">
    <name type="scientific">freshwater metagenome</name>
    <dbReference type="NCBI Taxonomy" id="449393"/>
    <lineage>
        <taxon>unclassified sequences</taxon>
        <taxon>metagenomes</taxon>
        <taxon>ecological metagenomes</taxon>
    </lineage>
</organism>
<feature type="transmembrane region" description="Helical" evidence="7">
    <location>
        <begin position="204"/>
        <end position="224"/>
    </location>
</feature>
<dbReference type="Gene3D" id="1.10.3720.10">
    <property type="entry name" value="MetI-like"/>
    <property type="match status" value="1"/>
</dbReference>
<feature type="transmembrane region" description="Helical" evidence="7">
    <location>
        <begin position="176"/>
        <end position="198"/>
    </location>
</feature>